<sequence length="1174" mass="131033">MIDHLPADSNDHAAVRWLTIATTLLNASHFAEFEQRALSILPLVLPRHQVALLHESPVPSSLDPMTIVRPLGEGEVWGWLSIRPTTLTDAEVEALAVIEHLLVVGYERVKRRVTQYRLRQRLQVEVEALRDSDDPDLLCRQLGQLLGELIDCPVNIGVVIPFRSSVWLELVVQYNARSEDAQRSHFWPMSTDLSGAVMKLGVSISSTDYPADCARYDVRPHPDYEATNTTPLYWVGVPIRATGKTLGVVYAWIMSELALHDDQRRLLDDAVYAAGYLLRPIVTGRLAVEVQQQREAWQSLVAAGQHVLNPDHALQEMLEMSCRLLEVDGGGLFIFDEQQYELVFRYAAGEHTQQLVGMRVSLHHSIIGQAFVTGKPVIVNDALNDPRRSYAIDRLTGLTCRNLMVVPYISPSGAPICLEYVNRRRGAPFIEHDLEQVAIIANLIGLLIDKRSQLTQVETVIMQRVRDIERLNTDLQSVLVLNRELLVEQPPDQLFRLIIDTIGRRMQFRSAALFVSRREHHIHQVLECVAATGALIGEFPLGTHVSANQLDVLVNEWSFGEHCVILNRRSQSFAVLFDRVRSSEPQLPDIGAAQWNDGDVLLVLLRAANRAVRAILLLDHPVKGQRPDVADLQALTVYASIAGTAIDMALLRNRQQQSLARLTALNSLGMVINTQSLPELQVLELTARGMIELVDALWAQIVLLDHRSDDLRLERSIGTASLEPDVVQTLARRALVKRRPAFRSATTVAVPLRGTQRMIGAIVIGGEQALDSADVEMLMLYATQAAVAVENMRLLEDVRRGRDHLAQVMAAVHDGLLLIAANGTIVIANEALYWLAHTAEWLPPLTNMNGELFTDLLNRWTDQRNLDPETVARLQRSFTVAGAHGELIGQDGVFAWTVTQAGDLVQDRVQTFLLTIRDVTAAKEAEQLRDDLTHMLIHDLRQPLTTITLAFERLIHELGDLFTERQRQAVQIGLNSTKRLLNLVNTMLDIGRIESGQMPLEREPFPIEQVIESVINPISIQAQLKGVQVVSRIDPAVRMLLADREIISRVLQNLLDNALKFSPEGGVITIEVGLKPTTGQPQRWTLSDELTVIVPGDRMAHISVHDQGSGIPLEDQQRIFDRFRQSGRHRGKGSGLGLTFCKLAIAAHQGMIWVDSTPDHGSTFHFTLPLAEIE</sequence>
<dbReference type="Pfam" id="PF11849">
    <property type="entry name" value="DUF3369"/>
    <property type="match status" value="1"/>
</dbReference>
<dbReference type="InterPro" id="IPR005467">
    <property type="entry name" value="His_kinase_dom"/>
</dbReference>
<evidence type="ECO:0000256" key="4">
    <source>
        <dbReference type="ARBA" id="ARBA00022679"/>
    </source>
</evidence>
<evidence type="ECO:0000256" key="2">
    <source>
        <dbReference type="ARBA" id="ARBA00012438"/>
    </source>
</evidence>
<dbReference type="FunFam" id="3.30.565.10:FF:000006">
    <property type="entry name" value="Sensor histidine kinase WalK"/>
    <property type="match status" value="1"/>
</dbReference>
<dbReference type="Gene3D" id="3.30.450.40">
    <property type="match status" value="4"/>
</dbReference>
<dbReference type="Pfam" id="PF00512">
    <property type="entry name" value="HisKA"/>
    <property type="match status" value="1"/>
</dbReference>
<dbReference type="GO" id="GO:0005886">
    <property type="term" value="C:plasma membrane"/>
    <property type="evidence" value="ECO:0007669"/>
    <property type="project" value="TreeGrafter"/>
</dbReference>
<evidence type="ECO:0000313" key="9">
    <source>
        <dbReference type="Proteomes" id="UP000243376"/>
    </source>
</evidence>
<dbReference type="SMART" id="SM00065">
    <property type="entry name" value="GAF"/>
    <property type="match status" value="2"/>
</dbReference>
<dbReference type="InterPro" id="IPR036890">
    <property type="entry name" value="HATPase_C_sf"/>
</dbReference>
<evidence type="ECO:0000256" key="3">
    <source>
        <dbReference type="ARBA" id="ARBA00022553"/>
    </source>
</evidence>
<dbReference type="EMBL" id="PNIQ01000067">
    <property type="protein sequence ID" value="PMP86780.1"/>
    <property type="molecule type" value="Genomic_DNA"/>
</dbReference>
<proteinExistence type="predicted"/>
<dbReference type="InterPro" id="IPR003661">
    <property type="entry name" value="HisK_dim/P_dom"/>
</dbReference>
<dbReference type="EC" id="2.7.13.3" evidence="2"/>
<dbReference type="SMART" id="SM00388">
    <property type="entry name" value="HisKA"/>
    <property type="match status" value="1"/>
</dbReference>
<dbReference type="Gene3D" id="3.30.450.20">
    <property type="entry name" value="PAS domain"/>
    <property type="match status" value="1"/>
</dbReference>
<evidence type="ECO:0000256" key="6">
    <source>
        <dbReference type="ARBA" id="ARBA00023012"/>
    </source>
</evidence>
<evidence type="ECO:0000256" key="5">
    <source>
        <dbReference type="ARBA" id="ARBA00022777"/>
    </source>
</evidence>
<keyword evidence="3" id="KW-0597">Phosphoprotein</keyword>
<gene>
    <name evidence="8" type="ORF">C0184_00900</name>
</gene>
<keyword evidence="6" id="KW-0902">Two-component regulatory system</keyword>
<evidence type="ECO:0000259" key="7">
    <source>
        <dbReference type="PROSITE" id="PS50109"/>
    </source>
</evidence>
<organism evidence="8 9">
    <name type="scientific">Chloroflexus aggregans</name>
    <dbReference type="NCBI Taxonomy" id="152260"/>
    <lineage>
        <taxon>Bacteria</taxon>
        <taxon>Bacillati</taxon>
        <taxon>Chloroflexota</taxon>
        <taxon>Chloroflexia</taxon>
        <taxon>Chloroflexales</taxon>
        <taxon>Chloroflexineae</taxon>
        <taxon>Chloroflexaceae</taxon>
        <taxon>Chloroflexus</taxon>
    </lineage>
</organism>
<dbReference type="Proteomes" id="UP000243376">
    <property type="component" value="Unassembled WGS sequence"/>
</dbReference>
<dbReference type="PRINTS" id="PR00344">
    <property type="entry name" value="BCTRLSENSOR"/>
</dbReference>
<accession>A0A2J6XFE1</accession>
<dbReference type="SUPFAM" id="SSF55781">
    <property type="entry name" value="GAF domain-like"/>
    <property type="match status" value="4"/>
</dbReference>
<feature type="domain" description="Histidine kinase" evidence="7">
    <location>
        <begin position="935"/>
        <end position="1172"/>
    </location>
</feature>
<comment type="caution">
    <text evidence="8">The sequence shown here is derived from an EMBL/GenBank/DDBJ whole genome shotgun (WGS) entry which is preliminary data.</text>
</comment>
<reference evidence="8 9" key="1">
    <citation type="submission" date="2018-01" db="EMBL/GenBank/DDBJ databases">
        <title>Metagenomic assembled genomes from two thermal pools in the Uzon Caldera, Kamchatka, Russia.</title>
        <authorList>
            <person name="Wilkins L."/>
            <person name="Ettinger C."/>
        </authorList>
    </citation>
    <scope>NUCLEOTIDE SEQUENCE [LARGE SCALE GENOMIC DNA]</scope>
    <source>
        <strain evidence="8">ZAV-02</strain>
    </source>
</reference>
<dbReference type="SUPFAM" id="SSF47384">
    <property type="entry name" value="Homodimeric domain of signal transducing histidine kinase"/>
    <property type="match status" value="1"/>
</dbReference>
<comment type="catalytic activity">
    <reaction evidence="1">
        <text>ATP + protein L-histidine = ADP + protein N-phospho-L-histidine.</text>
        <dbReference type="EC" id="2.7.13.3"/>
    </reaction>
</comment>
<dbReference type="Gene3D" id="3.30.565.10">
    <property type="entry name" value="Histidine kinase-like ATPase, C-terminal domain"/>
    <property type="match status" value="1"/>
</dbReference>
<name>A0A2J6XFE1_9CHLR</name>
<evidence type="ECO:0000313" key="8">
    <source>
        <dbReference type="EMBL" id="PMP86780.1"/>
    </source>
</evidence>
<dbReference type="InterPro" id="IPR036097">
    <property type="entry name" value="HisK_dim/P_sf"/>
</dbReference>
<dbReference type="SUPFAM" id="SSF55874">
    <property type="entry name" value="ATPase domain of HSP90 chaperone/DNA topoisomerase II/histidine kinase"/>
    <property type="match status" value="1"/>
</dbReference>
<protein>
    <recommendedName>
        <fullName evidence="2">histidine kinase</fullName>
        <ecNumber evidence="2">2.7.13.3</ecNumber>
    </recommendedName>
</protein>
<dbReference type="GO" id="GO:0009927">
    <property type="term" value="F:histidine phosphotransfer kinase activity"/>
    <property type="evidence" value="ECO:0007669"/>
    <property type="project" value="TreeGrafter"/>
</dbReference>
<dbReference type="InterPro" id="IPR029016">
    <property type="entry name" value="GAF-like_dom_sf"/>
</dbReference>
<dbReference type="InterPro" id="IPR021800">
    <property type="entry name" value="DUF3369"/>
</dbReference>
<dbReference type="Gene3D" id="1.10.287.130">
    <property type="match status" value="1"/>
</dbReference>
<evidence type="ECO:0000256" key="1">
    <source>
        <dbReference type="ARBA" id="ARBA00000085"/>
    </source>
</evidence>
<dbReference type="Pfam" id="PF02518">
    <property type="entry name" value="HATPase_c"/>
    <property type="match status" value="1"/>
</dbReference>
<dbReference type="PROSITE" id="PS50109">
    <property type="entry name" value="HIS_KIN"/>
    <property type="match status" value="1"/>
</dbReference>
<dbReference type="CDD" id="cd00082">
    <property type="entry name" value="HisKA"/>
    <property type="match status" value="1"/>
</dbReference>
<dbReference type="AlphaFoldDB" id="A0A2J6XFE1"/>
<keyword evidence="4" id="KW-0808">Transferase</keyword>
<keyword evidence="5 8" id="KW-0418">Kinase</keyword>
<dbReference type="InterPro" id="IPR003018">
    <property type="entry name" value="GAF"/>
</dbReference>
<dbReference type="PANTHER" id="PTHR43047">
    <property type="entry name" value="TWO-COMPONENT HISTIDINE PROTEIN KINASE"/>
    <property type="match status" value="1"/>
</dbReference>
<dbReference type="PANTHER" id="PTHR43047:SF72">
    <property type="entry name" value="OSMOSENSING HISTIDINE PROTEIN KINASE SLN1"/>
    <property type="match status" value="1"/>
</dbReference>
<dbReference type="GO" id="GO:0000155">
    <property type="term" value="F:phosphorelay sensor kinase activity"/>
    <property type="evidence" value="ECO:0007669"/>
    <property type="project" value="InterPro"/>
</dbReference>
<dbReference type="SMART" id="SM00387">
    <property type="entry name" value="HATPase_c"/>
    <property type="match status" value="1"/>
</dbReference>
<dbReference type="InterPro" id="IPR004358">
    <property type="entry name" value="Sig_transdc_His_kin-like_C"/>
</dbReference>
<dbReference type="Pfam" id="PF01590">
    <property type="entry name" value="GAF"/>
    <property type="match status" value="1"/>
</dbReference>
<dbReference type="InterPro" id="IPR003594">
    <property type="entry name" value="HATPase_dom"/>
</dbReference>